<gene>
    <name evidence="3" type="primary">smc_3</name>
    <name evidence="3" type="ORF">FF011L_29620</name>
</gene>
<feature type="compositionally biased region" description="Acidic residues" evidence="1">
    <location>
        <begin position="818"/>
        <end position="833"/>
    </location>
</feature>
<feature type="region of interest" description="Disordered" evidence="1">
    <location>
        <begin position="142"/>
        <end position="304"/>
    </location>
</feature>
<dbReference type="EMBL" id="CP036262">
    <property type="protein sequence ID" value="QDS94184.1"/>
    <property type="molecule type" value="Genomic_DNA"/>
</dbReference>
<dbReference type="InterPro" id="IPR008984">
    <property type="entry name" value="SMAD_FHA_dom_sf"/>
</dbReference>
<dbReference type="Proteomes" id="UP000320672">
    <property type="component" value="Chromosome"/>
</dbReference>
<feature type="compositionally biased region" description="Basic and acidic residues" evidence="1">
    <location>
        <begin position="284"/>
        <end position="295"/>
    </location>
</feature>
<proteinExistence type="predicted"/>
<keyword evidence="2" id="KW-0812">Transmembrane</keyword>
<feature type="compositionally biased region" description="Low complexity" evidence="1">
    <location>
        <begin position="1145"/>
        <end position="1157"/>
    </location>
</feature>
<feature type="compositionally biased region" description="Acidic residues" evidence="1">
    <location>
        <begin position="1019"/>
        <end position="1030"/>
    </location>
</feature>
<dbReference type="CDD" id="cd00060">
    <property type="entry name" value="FHA"/>
    <property type="match status" value="1"/>
</dbReference>
<feature type="region of interest" description="Disordered" evidence="1">
    <location>
        <begin position="663"/>
        <end position="1167"/>
    </location>
</feature>
<dbReference type="Gene3D" id="2.60.200.20">
    <property type="match status" value="1"/>
</dbReference>
<evidence type="ECO:0000256" key="1">
    <source>
        <dbReference type="SAM" id="MobiDB-lite"/>
    </source>
</evidence>
<keyword evidence="2" id="KW-1133">Transmembrane helix</keyword>
<feature type="compositionally biased region" description="Acidic residues" evidence="1">
    <location>
        <begin position="965"/>
        <end position="974"/>
    </location>
</feature>
<keyword evidence="2" id="KW-0472">Membrane</keyword>
<dbReference type="KEGG" id="rml:FF011L_29620"/>
<dbReference type="SUPFAM" id="SSF49879">
    <property type="entry name" value="SMAD/FHA domain"/>
    <property type="match status" value="1"/>
</dbReference>
<feature type="compositionally biased region" description="Acidic residues" evidence="1">
    <location>
        <begin position="884"/>
        <end position="899"/>
    </location>
</feature>
<feature type="transmembrane region" description="Helical" evidence="2">
    <location>
        <begin position="1274"/>
        <end position="1294"/>
    </location>
</feature>
<name>A0A517MH26_9BACT</name>
<protein>
    <submittedName>
        <fullName evidence="3">Chromosome partition protein Smc</fullName>
    </submittedName>
</protein>
<feature type="compositionally biased region" description="Basic and acidic residues" evidence="1">
    <location>
        <begin position="191"/>
        <end position="276"/>
    </location>
</feature>
<feature type="compositionally biased region" description="Basic and acidic residues" evidence="1">
    <location>
        <begin position="845"/>
        <end position="855"/>
    </location>
</feature>
<evidence type="ECO:0000313" key="4">
    <source>
        <dbReference type="Proteomes" id="UP000320672"/>
    </source>
</evidence>
<feature type="compositionally biased region" description="Basic and acidic residues" evidence="1">
    <location>
        <begin position="663"/>
        <end position="674"/>
    </location>
</feature>
<accession>A0A517MH26</accession>
<feature type="region of interest" description="Disordered" evidence="1">
    <location>
        <begin position="1344"/>
        <end position="1374"/>
    </location>
</feature>
<feature type="compositionally biased region" description="Basic and acidic residues" evidence="1">
    <location>
        <begin position="1344"/>
        <end position="1353"/>
    </location>
</feature>
<organism evidence="3 4">
    <name type="scientific">Roseimaritima multifibrata</name>
    <dbReference type="NCBI Taxonomy" id="1930274"/>
    <lineage>
        <taxon>Bacteria</taxon>
        <taxon>Pseudomonadati</taxon>
        <taxon>Planctomycetota</taxon>
        <taxon>Planctomycetia</taxon>
        <taxon>Pirellulales</taxon>
        <taxon>Pirellulaceae</taxon>
        <taxon>Roseimaritima</taxon>
    </lineage>
</organism>
<feature type="region of interest" description="Disordered" evidence="1">
    <location>
        <begin position="1"/>
        <end position="38"/>
    </location>
</feature>
<evidence type="ECO:0000256" key="2">
    <source>
        <dbReference type="SAM" id="Phobius"/>
    </source>
</evidence>
<sequence>MAEVLDETTQVTRGDISSAASAGKSKVSMDQEHEGTATLAKSESLEFRVSRPGTPNRRMRLSGTRYTFGNGAGCAIRLEDPTLRELHAVLLRSQGRSIIRAYSVPVELNGRLTSEAELQTGDVVRMGVYHFELLGDVGGSRGDAVPADEQPSAVANRNASDTPVEHKSSTRLSFADGIRFAGRETSAFSGRTEDGDAEQERAEQERAEQERAEQERAEQERAEQERAEQERAEQERAEQERAEQERAEQERAEQERAEQRQADSRKAEQERNEQERAAQQAANRKAEEERAELKRTLQANEAASRAQVAAAKELWEGERVQMELRHEKQLAEVMRRFEDAQQQGVQTSSAITAMQQQLMDVTEHLQTVTATSQARAQERDSFASQVDVLKVEREEIQEEKEKALSAAEVANRDLATARQHNAELLREHAEAIASVESLTRRCDAVTEQLEKSNQACRDFASQRDRLTAELKQVVEERDQAQTTVSEQADQLNSQAALIDQLRTQIDDLQQSVEQAGREAEELREQCQKAFQSVERLEGLVQQSDSARQTDRESWEQEAAELRDNVQRVSQDLAVAVANLTDSNATAEALNQDLQETKRALLEAEQNLEQAEQTLETRPTPDEIETIRQRLETTEQQLLQLREEYDRVDQVIDRENAEKDASIEKMALEAAREESPAADSGSGFHHDEQGLDFDSLNSGWPTYDKVQTPETQERQEPADSDSSAIAELGSGFSAAALEADSTVEDESFGDVLGPDASQAVVGSDDEGDVADSFGDAHLGQSHLGDDESSAWEAINQEEAEPVVGQIYDADPIDSASLEGSDDSVEWSDETDDQNDLSNASPFAVSDSREEEVRAEDLGPSEDLVQAEDEAASELAENPWASFSEPSEETTSEEITDDQVVEGELGTDAQEIDQQDGFASFAGSESPFGHTEQSDQSDDPGELGIGNGPWGHAAADPIQDEANSSADESDSDEDQDFASIMANIEGMDPWDSATEDDSNSVSDSGVEAGGLASQLLREIESGDADESPEAELDAGQSGWESYSAFDDTNATHLADEDSMNSIVGRGSGISDLGDGDEVSSEPADAYSSEDYASNDHASADSGLSSLDSLDEGRSLESDSSGMDEDDSYEAYKKRLESESAEEASDKPATVAPAVQPTPASSGAPESAEMVDDDSIEAYMNRLLQRVQGRGDSNEGGAPAVVAAPVAAVKSVAAEEMEALTAELAKDDTPLDPDSPYIPRSQAPERTSNLAAMRELANVSARDAIQRSVRQQIHSNVIRKFAMAAGGFVGGMIFLVVSRFGLNWQLMASGCLFLLAGFWIWEAIRVHSGLQLELRNARQTAELENLKARSDKREGDDLQQALTAIEDDEPSSPASVS</sequence>
<evidence type="ECO:0000313" key="3">
    <source>
        <dbReference type="EMBL" id="QDS94184.1"/>
    </source>
</evidence>
<keyword evidence="4" id="KW-1185">Reference proteome</keyword>
<reference evidence="3 4" key="1">
    <citation type="submission" date="2019-02" db="EMBL/GenBank/DDBJ databases">
        <title>Deep-cultivation of Planctomycetes and their phenomic and genomic characterization uncovers novel biology.</title>
        <authorList>
            <person name="Wiegand S."/>
            <person name="Jogler M."/>
            <person name="Boedeker C."/>
            <person name="Pinto D."/>
            <person name="Vollmers J."/>
            <person name="Rivas-Marin E."/>
            <person name="Kohn T."/>
            <person name="Peeters S.H."/>
            <person name="Heuer A."/>
            <person name="Rast P."/>
            <person name="Oberbeckmann S."/>
            <person name="Bunk B."/>
            <person name="Jeske O."/>
            <person name="Meyerdierks A."/>
            <person name="Storesund J.E."/>
            <person name="Kallscheuer N."/>
            <person name="Luecker S."/>
            <person name="Lage O.M."/>
            <person name="Pohl T."/>
            <person name="Merkel B.J."/>
            <person name="Hornburger P."/>
            <person name="Mueller R.-W."/>
            <person name="Bruemmer F."/>
            <person name="Labrenz M."/>
            <person name="Spormann A.M."/>
            <person name="Op den Camp H."/>
            <person name="Overmann J."/>
            <person name="Amann R."/>
            <person name="Jetten M.S.M."/>
            <person name="Mascher T."/>
            <person name="Medema M.H."/>
            <person name="Devos D.P."/>
            <person name="Kaster A.-K."/>
            <person name="Ovreas L."/>
            <person name="Rohde M."/>
            <person name="Galperin M.Y."/>
            <person name="Jogler C."/>
        </authorList>
    </citation>
    <scope>NUCLEOTIDE SEQUENCE [LARGE SCALE GENOMIC DNA]</scope>
    <source>
        <strain evidence="3 4">FF011L</strain>
    </source>
</reference>